<keyword evidence="7" id="KW-1185">Reference proteome</keyword>
<dbReference type="PANTHER" id="PTHR46796:SF6">
    <property type="entry name" value="ARAC SUBFAMILY"/>
    <property type="match status" value="1"/>
</dbReference>
<keyword evidence="1" id="KW-0805">Transcription regulation</keyword>
<dbReference type="RefSeq" id="WP_135482496.1">
    <property type="nucleotide sequence ID" value="NZ_SRMF01000002.1"/>
</dbReference>
<gene>
    <name evidence="6" type="ORF">E4656_07070</name>
</gene>
<dbReference type="SUPFAM" id="SSF46689">
    <property type="entry name" value="Homeodomain-like"/>
    <property type="match status" value="2"/>
</dbReference>
<dbReference type="InterPro" id="IPR009057">
    <property type="entry name" value="Homeodomain-like_sf"/>
</dbReference>
<comment type="caution">
    <text evidence="6">The sequence shown here is derived from an EMBL/GenBank/DDBJ whole genome shotgun (WGS) entry which is preliminary data.</text>
</comment>
<keyword evidence="2" id="KW-0238">DNA-binding</keyword>
<dbReference type="InterPro" id="IPR050204">
    <property type="entry name" value="AraC_XylS_family_regulators"/>
</dbReference>
<dbReference type="PRINTS" id="PR00032">
    <property type="entry name" value="HTHARAC"/>
</dbReference>
<dbReference type="InterPro" id="IPR020449">
    <property type="entry name" value="Tscrpt_reg_AraC-type_HTH"/>
</dbReference>
<accession>A0A4Z0WFL4</accession>
<evidence type="ECO:0000256" key="3">
    <source>
        <dbReference type="ARBA" id="ARBA00023163"/>
    </source>
</evidence>
<dbReference type="AlphaFoldDB" id="A0A4Z0WFL4"/>
<dbReference type="GO" id="GO:0043565">
    <property type="term" value="F:sequence-specific DNA binding"/>
    <property type="evidence" value="ECO:0007669"/>
    <property type="project" value="InterPro"/>
</dbReference>
<dbReference type="EMBL" id="SRMF01000002">
    <property type="protein sequence ID" value="TGG93941.1"/>
    <property type="molecule type" value="Genomic_DNA"/>
</dbReference>
<feature type="region of interest" description="Disordered" evidence="4">
    <location>
        <begin position="273"/>
        <end position="292"/>
    </location>
</feature>
<evidence type="ECO:0000256" key="4">
    <source>
        <dbReference type="SAM" id="MobiDB-lite"/>
    </source>
</evidence>
<dbReference type="InterPro" id="IPR018062">
    <property type="entry name" value="HTH_AraC-typ_CS"/>
</dbReference>
<proteinExistence type="predicted"/>
<keyword evidence="3" id="KW-0804">Transcription</keyword>
<dbReference type="Proteomes" id="UP000297475">
    <property type="component" value="Unassembled WGS sequence"/>
</dbReference>
<dbReference type="OrthoDB" id="5622169at2"/>
<reference evidence="6 7" key="1">
    <citation type="submission" date="2019-04" db="EMBL/GenBank/DDBJ databases">
        <title>Natronospirillum operosus gen. nov., sp. nov., a haloalkaliphilic satellite isolated from decaying biomass of laboratory culture of cyanobacterium Geitlerinema sp. and proposal of Natronospirillaceae fam. nov. and Saccharospirillaceae fam. nov.</title>
        <authorList>
            <person name="Kevbrin V."/>
            <person name="Boltyanskaya Y."/>
            <person name="Koziaeva V."/>
            <person name="Grouzdev D.S."/>
            <person name="Park M."/>
            <person name="Cho J."/>
        </authorList>
    </citation>
    <scope>NUCLEOTIDE SEQUENCE [LARGE SCALE GENOMIC DNA]</scope>
    <source>
        <strain evidence="6 7">G-116</strain>
    </source>
</reference>
<evidence type="ECO:0000313" key="6">
    <source>
        <dbReference type="EMBL" id="TGG93941.1"/>
    </source>
</evidence>
<dbReference type="PROSITE" id="PS00041">
    <property type="entry name" value="HTH_ARAC_FAMILY_1"/>
    <property type="match status" value="1"/>
</dbReference>
<evidence type="ECO:0000259" key="5">
    <source>
        <dbReference type="PROSITE" id="PS01124"/>
    </source>
</evidence>
<dbReference type="Gene3D" id="1.10.10.60">
    <property type="entry name" value="Homeodomain-like"/>
    <property type="match status" value="2"/>
</dbReference>
<organism evidence="6 7">
    <name type="scientific">Natronospirillum operosum</name>
    <dbReference type="NCBI Taxonomy" id="2759953"/>
    <lineage>
        <taxon>Bacteria</taxon>
        <taxon>Pseudomonadati</taxon>
        <taxon>Pseudomonadota</taxon>
        <taxon>Gammaproteobacteria</taxon>
        <taxon>Oceanospirillales</taxon>
        <taxon>Natronospirillaceae</taxon>
        <taxon>Natronospirillum</taxon>
    </lineage>
</organism>
<sequence length="292" mass="33235">MFADTLNQYPRMRQTQARLVASTQLKNGMGLVRWDNQGDYIENIRADHHTLSVYLDGAAHSVRRQGARIIGSQAHSSMCLLPASLATTWDVSGPISLLHFYFSDAHLQQLIEQVWDKDGQRIQLDEIDFAQDPLLIQLFCTTLSQSNWQDPLDQLALDSATQTALIHTLRHYSQRRLPTPRPSGGLPGWQLKRVVDFAEHHLDQPLTLSELAGVTGLSDYHFARMFRQATGYAPHRYVLHRRLVRARQLLEQTALSMTEIALQCGFGSSSHFSNRFRRETGTSPSQYRALKR</sequence>
<dbReference type="SMART" id="SM00342">
    <property type="entry name" value="HTH_ARAC"/>
    <property type="match status" value="1"/>
</dbReference>
<evidence type="ECO:0000313" key="7">
    <source>
        <dbReference type="Proteomes" id="UP000297475"/>
    </source>
</evidence>
<evidence type="ECO:0000256" key="1">
    <source>
        <dbReference type="ARBA" id="ARBA00023015"/>
    </source>
</evidence>
<name>A0A4Z0WFL4_9GAMM</name>
<dbReference type="InterPro" id="IPR018060">
    <property type="entry name" value="HTH_AraC"/>
</dbReference>
<dbReference type="PROSITE" id="PS01124">
    <property type="entry name" value="HTH_ARAC_FAMILY_2"/>
    <property type="match status" value="1"/>
</dbReference>
<dbReference type="GO" id="GO:0003700">
    <property type="term" value="F:DNA-binding transcription factor activity"/>
    <property type="evidence" value="ECO:0007669"/>
    <property type="project" value="InterPro"/>
</dbReference>
<evidence type="ECO:0000256" key="2">
    <source>
        <dbReference type="ARBA" id="ARBA00023125"/>
    </source>
</evidence>
<dbReference type="PANTHER" id="PTHR46796">
    <property type="entry name" value="HTH-TYPE TRANSCRIPTIONAL ACTIVATOR RHAS-RELATED"/>
    <property type="match status" value="1"/>
</dbReference>
<protein>
    <submittedName>
        <fullName evidence="6">Helix-turn-helix domain-containing protein</fullName>
    </submittedName>
</protein>
<feature type="domain" description="HTH araC/xylS-type" evidence="5">
    <location>
        <begin position="192"/>
        <end position="290"/>
    </location>
</feature>
<dbReference type="Pfam" id="PF12833">
    <property type="entry name" value="HTH_18"/>
    <property type="match status" value="1"/>
</dbReference>